<keyword evidence="16" id="KW-0186">Copper</keyword>
<name>A0A084IIS1_SALHC</name>
<dbReference type="Proteomes" id="UP000028302">
    <property type="component" value="Unassembled WGS sequence"/>
</dbReference>
<comment type="similarity">
    <text evidence="4 25">Belongs to the heme-copper respiratory oxidase family.</text>
</comment>
<feature type="transmembrane region" description="Helical" evidence="26">
    <location>
        <begin position="17"/>
        <end position="40"/>
    </location>
</feature>
<evidence type="ECO:0000256" key="12">
    <source>
        <dbReference type="ARBA" id="ARBA00022723"/>
    </source>
</evidence>
<evidence type="ECO:0000256" key="13">
    <source>
        <dbReference type="ARBA" id="ARBA00022982"/>
    </source>
</evidence>
<evidence type="ECO:0000256" key="2">
    <source>
        <dbReference type="ARBA" id="ARBA00001973"/>
    </source>
</evidence>
<keyword evidence="8" id="KW-1003">Cell membrane</keyword>
<reference evidence="28 29" key="1">
    <citation type="submission" date="2013-03" db="EMBL/GenBank/DDBJ databases">
        <title>Salinisphaera hydrothermalis C41B8 Genome Sequencing.</title>
        <authorList>
            <person name="Li C."/>
            <person name="Lai Q."/>
            <person name="Shao Z."/>
        </authorList>
    </citation>
    <scope>NUCLEOTIDE SEQUENCE [LARGE SCALE GENOMIC DNA]</scope>
    <source>
        <strain evidence="28 29">C41B8</strain>
    </source>
</reference>
<dbReference type="eggNOG" id="COG0843">
    <property type="taxonomic scope" value="Bacteria"/>
</dbReference>
<dbReference type="FunFam" id="1.20.210.10:FF:000002">
    <property type="entry name" value="Cytochrome o ubiquinol oxidase, subunit I"/>
    <property type="match status" value="1"/>
</dbReference>
<accession>A0A084IIS1</accession>
<evidence type="ECO:0000256" key="26">
    <source>
        <dbReference type="SAM" id="Phobius"/>
    </source>
</evidence>
<dbReference type="EMBL" id="APNK01000025">
    <property type="protein sequence ID" value="KEZ76605.1"/>
    <property type="molecule type" value="Genomic_DNA"/>
</dbReference>
<comment type="catalytic activity">
    <reaction evidence="24">
        <text>2 a ubiquinol + O2 + n H(+)(in) = 2 a ubiquinone + 2 H2O + n H(+)(out)</text>
        <dbReference type="Rhea" id="RHEA:30251"/>
        <dbReference type="Rhea" id="RHEA-COMP:9565"/>
        <dbReference type="Rhea" id="RHEA-COMP:9566"/>
        <dbReference type="ChEBI" id="CHEBI:15377"/>
        <dbReference type="ChEBI" id="CHEBI:15378"/>
        <dbReference type="ChEBI" id="CHEBI:15379"/>
        <dbReference type="ChEBI" id="CHEBI:16389"/>
        <dbReference type="ChEBI" id="CHEBI:17976"/>
        <dbReference type="EC" id="7.1.1.3"/>
    </reaction>
</comment>
<feature type="transmembrane region" description="Helical" evidence="26">
    <location>
        <begin position="277"/>
        <end position="300"/>
    </location>
</feature>
<dbReference type="GO" id="GO:0004129">
    <property type="term" value="F:cytochrome-c oxidase activity"/>
    <property type="evidence" value="ECO:0007669"/>
    <property type="project" value="InterPro"/>
</dbReference>
<evidence type="ECO:0000256" key="16">
    <source>
        <dbReference type="ARBA" id="ARBA00023008"/>
    </source>
</evidence>
<evidence type="ECO:0000256" key="22">
    <source>
        <dbReference type="ARBA" id="ARBA00034455"/>
    </source>
</evidence>
<dbReference type="GO" id="GO:0015990">
    <property type="term" value="P:electron transport coupled proton transport"/>
    <property type="evidence" value="ECO:0007669"/>
    <property type="project" value="TreeGrafter"/>
</dbReference>
<feature type="transmembrane region" description="Helical" evidence="26">
    <location>
        <begin position="101"/>
        <end position="129"/>
    </location>
</feature>
<dbReference type="GO" id="GO:0022904">
    <property type="term" value="P:respiratory electron transport chain"/>
    <property type="evidence" value="ECO:0007669"/>
    <property type="project" value="TreeGrafter"/>
</dbReference>
<feature type="transmembrane region" description="Helical" evidence="26">
    <location>
        <begin position="381"/>
        <end position="405"/>
    </location>
</feature>
<keyword evidence="12" id="KW-0479">Metal-binding</keyword>
<dbReference type="PANTHER" id="PTHR10422">
    <property type="entry name" value="CYTOCHROME C OXIDASE SUBUNIT 1"/>
    <property type="match status" value="1"/>
</dbReference>
<keyword evidence="29" id="KW-1185">Reference proteome</keyword>
<comment type="subunit">
    <text evidence="23">The cytochrome bo(3) ubiquinol oxidase complex is a heterooctamer of two A chains, two B chains, two C chains and two D chains.</text>
</comment>
<keyword evidence="10 25" id="KW-0679">Respiratory chain</keyword>
<dbReference type="GO" id="GO:0005886">
    <property type="term" value="C:plasma membrane"/>
    <property type="evidence" value="ECO:0007669"/>
    <property type="project" value="UniProtKB-SubCell"/>
</dbReference>
<dbReference type="PROSITE" id="PS00077">
    <property type="entry name" value="COX1_CUB"/>
    <property type="match status" value="1"/>
</dbReference>
<dbReference type="SUPFAM" id="SSF81442">
    <property type="entry name" value="Cytochrome c oxidase subunit I-like"/>
    <property type="match status" value="1"/>
</dbReference>
<keyword evidence="17 26" id="KW-0472">Membrane</keyword>
<dbReference type="CDD" id="cd01662">
    <property type="entry name" value="Ubiquinol_Oxidase_I"/>
    <property type="match status" value="1"/>
</dbReference>
<evidence type="ECO:0000256" key="15">
    <source>
        <dbReference type="ARBA" id="ARBA00023004"/>
    </source>
</evidence>
<evidence type="ECO:0000256" key="21">
    <source>
        <dbReference type="ARBA" id="ARBA00032435"/>
    </source>
</evidence>
<dbReference type="InterPro" id="IPR014207">
    <property type="entry name" value="Cyt_c_ubiqinol_oxidase_su1"/>
</dbReference>
<comment type="cofactor">
    <cofactor evidence="1">
        <name>heme b</name>
        <dbReference type="ChEBI" id="CHEBI:60344"/>
    </cofactor>
</comment>
<dbReference type="InterPro" id="IPR036927">
    <property type="entry name" value="Cyt_c_oxase-like_su1_sf"/>
</dbReference>
<comment type="caution">
    <text evidence="28">The sequence shown here is derived from an EMBL/GenBank/DDBJ whole genome shotgun (WGS) entry which is preliminary data.</text>
</comment>
<comment type="cofactor">
    <cofactor evidence="2">
        <name>Cu(2+)</name>
        <dbReference type="ChEBI" id="CHEBI:29036"/>
    </cofactor>
</comment>
<evidence type="ECO:0000256" key="17">
    <source>
        <dbReference type="ARBA" id="ARBA00023136"/>
    </source>
</evidence>
<keyword evidence="9 25" id="KW-0349">Heme</keyword>
<evidence type="ECO:0000256" key="3">
    <source>
        <dbReference type="ARBA" id="ARBA00004651"/>
    </source>
</evidence>
<evidence type="ECO:0000256" key="23">
    <source>
        <dbReference type="ARBA" id="ARBA00034513"/>
    </source>
</evidence>
<evidence type="ECO:0000256" key="20">
    <source>
        <dbReference type="ARBA" id="ARBA00032190"/>
    </source>
</evidence>
<dbReference type="Pfam" id="PF00115">
    <property type="entry name" value="COX1"/>
    <property type="match status" value="1"/>
</dbReference>
<dbReference type="PRINTS" id="PR01165">
    <property type="entry name" value="CYCOXIDASEI"/>
</dbReference>
<evidence type="ECO:0000256" key="18">
    <source>
        <dbReference type="ARBA" id="ARBA00030075"/>
    </source>
</evidence>
<dbReference type="GO" id="GO:0020037">
    <property type="term" value="F:heme binding"/>
    <property type="evidence" value="ECO:0007669"/>
    <property type="project" value="InterPro"/>
</dbReference>
<evidence type="ECO:0000256" key="1">
    <source>
        <dbReference type="ARBA" id="ARBA00001970"/>
    </source>
</evidence>
<feature type="transmembrane region" description="Helical" evidence="26">
    <location>
        <begin position="591"/>
        <end position="613"/>
    </location>
</feature>
<evidence type="ECO:0000256" key="4">
    <source>
        <dbReference type="ARBA" id="ARBA00009578"/>
    </source>
</evidence>
<dbReference type="GO" id="GO:0009486">
    <property type="term" value="F:cytochrome bo3 ubiquinol oxidase activity"/>
    <property type="evidence" value="ECO:0007669"/>
    <property type="project" value="UniProtKB-EC"/>
</dbReference>
<keyword evidence="7 25" id="KW-0813">Transport</keyword>
<dbReference type="AlphaFoldDB" id="A0A084IIS1"/>
<dbReference type="GO" id="GO:0016682">
    <property type="term" value="F:oxidoreductase activity, acting on diphenols and related substances as donors, oxygen as acceptor"/>
    <property type="evidence" value="ECO:0007669"/>
    <property type="project" value="InterPro"/>
</dbReference>
<comment type="subcellular location">
    <subcellularLocation>
        <location evidence="3">Cell membrane</location>
        <topology evidence="3">Multi-pass membrane protein</topology>
    </subcellularLocation>
</comment>
<comment type="cofactor">
    <cofactor evidence="22">
        <name>Fe(II)-heme o</name>
        <dbReference type="ChEBI" id="CHEBI:60530"/>
    </cofactor>
</comment>
<feature type="transmembrane region" description="Helical" evidence="26">
    <location>
        <begin position="312"/>
        <end position="336"/>
    </location>
</feature>
<feature type="transmembrane region" description="Helical" evidence="26">
    <location>
        <begin position="348"/>
        <end position="369"/>
    </location>
</feature>
<feature type="transmembrane region" description="Helical" evidence="26">
    <location>
        <begin position="141"/>
        <end position="164"/>
    </location>
</feature>
<dbReference type="PATRIC" id="fig|1304275.5.peg.2843"/>
<keyword evidence="13 25" id="KW-0249">Electron transport</keyword>
<dbReference type="InterPro" id="IPR023615">
    <property type="entry name" value="Cyt_c_Oxase_su1_BS"/>
</dbReference>
<feature type="transmembrane region" description="Helical" evidence="26">
    <location>
        <begin position="235"/>
        <end position="257"/>
    </location>
</feature>
<evidence type="ECO:0000256" key="8">
    <source>
        <dbReference type="ARBA" id="ARBA00022475"/>
    </source>
</evidence>
<proteinExistence type="inferred from homology"/>
<organism evidence="28 29">
    <name type="scientific">Salinisphaera hydrothermalis (strain C41B8)</name>
    <dbReference type="NCBI Taxonomy" id="1304275"/>
    <lineage>
        <taxon>Bacteria</taxon>
        <taxon>Pseudomonadati</taxon>
        <taxon>Pseudomonadota</taxon>
        <taxon>Gammaproteobacteria</taxon>
        <taxon>Salinisphaerales</taxon>
        <taxon>Salinisphaeraceae</taxon>
        <taxon>Salinisphaera</taxon>
    </lineage>
</organism>
<evidence type="ECO:0000313" key="28">
    <source>
        <dbReference type="EMBL" id="KEZ76605.1"/>
    </source>
</evidence>
<feature type="transmembrane region" description="Helical" evidence="26">
    <location>
        <begin position="454"/>
        <end position="476"/>
    </location>
</feature>
<feature type="transmembrane region" description="Helical" evidence="26">
    <location>
        <begin position="425"/>
        <end position="442"/>
    </location>
</feature>
<evidence type="ECO:0000313" key="29">
    <source>
        <dbReference type="Proteomes" id="UP000028302"/>
    </source>
</evidence>
<evidence type="ECO:0000256" key="14">
    <source>
        <dbReference type="ARBA" id="ARBA00022989"/>
    </source>
</evidence>
<dbReference type="PANTHER" id="PTHR10422:SF35">
    <property type="entry name" value="CYTOCHROME BO(3) UBIQUINOL OXIDASE SUBUNIT 1"/>
    <property type="match status" value="1"/>
</dbReference>
<evidence type="ECO:0000256" key="6">
    <source>
        <dbReference type="ARBA" id="ARBA00014691"/>
    </source>
</evidence>
<keyword evidence="15" id="KW-0408">Iron</keyword>
<dbReference type="NCBIfam" id="TIGR02843">
    <property type="entry name" value="CyoB"/>
    <property type="match status" value="1"/>
</dbReference>
<evidence type="ECO:0000259" key="27">
    <source>
        <dbReference type="PROSITE" id="PS50855"/>
    </source>
</evidence>
<dbReference type="PROSITE" id="PS50855">
    <property type="entry name" value="COX1"/>
    <property type="match status" value="1"/>
</dbReference>
<dbReference type="STRING" id="1304275.C41B8_13905"/>
<dbReference type="GO" id="GO:0046872">
    <property type="term" value="F:metal ion binding"/>
    <property type="evidence" value="ECO:0007669"/>
    <property type="project" value="UniProtKB-KW"/>
</dbReference>
<evidence type="ECO:0000256" key="7">
    <source>
        <dbReference type="ARBA" id="ARBA00022448"/>
    </source>
</evidence>
<dbReference type="InterPro" id="IPR000883">
    <property type="entry name" value="Cyt_C_Oxase_1"/>
</dbReference>
<gene>
    <name evidence="28" type="ORF">C41B8_13905</name>
</gene>
<evidence type="ECO:0000256" key="19">
    <source>
        <dbReference type="ARBA" id="ARBA00031883"/>
    </source>
</evidence>
<dbReference type="EC" id="7.1.1.3" evidence="5"/>
<evidence type="ECO:0000256" key="24">
    <source>
        <dbReference type="ARBA" id="ARBA00048190"/>
    </source>
</evidence>
<evidence type="ECO:0000256" key="11">
    <source>
        <dbReference type="ARBA" id="ARBA00022692"/>
    </source>
</evidence>
<evidence type="ECO:0000256" key="5">
    <source>
        <dbReference type="ARBA" id="ARBA00012941"/>
    </source>
</evidence>
<dbReference type="GO" id="GO:0009060">
    <property type="term" value="P:aerobic respiration"/>
    <property type="evidence" value="ECO:0007669"/>
    <property type="project" value="InterPro"/>
</dbReference>
<sequence length="662" mass="74184">MDIFGKLTIHAIPYDNAIIFSADILMAVVGLSVIAAITYFGQWKYLYNEWLTSVDHKKIGVMYIIIAFVFLLRGFVDALMMRAQQAFAGPGMSGYLPPDHFAELFTGHGTMMIFFMGMPFLIGLMNIAVPTQIGARDVAFPYLNAVSLWLTASAGMLVMASLAIGQFSEAGWTGYAPYSGIKASPGVGVDYWIWALQISGIGTTITGINFFVTIIKERAPGMTFMRMPLFTWTTLCTNILMVLAFPALTVVLALLTLDRYVGTHFFTSGGGGNQMMYVNMFWVWGHPEVYILILPAFGVFSEVVATYSNKRIFGYTSLVYATMVIALLSFTVWVHHFFTMGQDPVRNSIFAIATMVIGVPTGVKIYDWLFTMFRGRISFNLPMLWTLGFIITFTIGGMTGVMLAIPGIDFKMHNSLFLVAHFHNVLIPGMLFGLFAGYHYWFPKAFGFRLDEKWGARSFWGWLIGFYLAFMPLYVLGLMGMPRRMVTYNDPAWQPFLIVAAIGALFVLFGVISMIIQLIVSVRDREQLRDTTGDPWNGRTLEWSTSSPPADYNFAVIPTVEDRDAFAYMKEHGTAYKRPEKYNDIHMPKNTIAGFVIGGLSFFLGFALIWHIWWLAIASGLGMLATVIARGCQDDVEFVIPAAEVERIENERYRRLEEAGVA</sequence>
<feature type="transmembrane region" description="Helical" evidence="26">
    <location>
        <begin position="191"/>
        <end position="215"/>
    </location>
</feature>
<keyword evidence="11 25" id="KW-0812">Transmembrane</keyword>
<dbReference type="Gene3D" id="1.20.210.10">
    <property type="entry name" value="Cytochrome c oxidase-like, subunit I domain"/>
    <property type="match status" value="1"/>
</dbReference>
<protein>
    <recommendedName>
        <fullName evidence="6">Cytochrome bo(3) ubiquinol oxidase subunit 1</fullName>
        <ecNumber evidence="5">7.1.1.3</ecNumber>
    </recommendedName>
    <alternativeName>
        <fullName evidence="20">Cytochrome o ubiquinol oxidase subunit 1</fullName>
    </alternativeName>
    <alternativeName>
        <fullName evidence="18">Oxidase bo(3) subunit 1</fullName>
    </alternativeName>
    <alternativeName>
        <fullName evidence="21">Ubiquinol oxidase polypeptide I</fullName>
    </alternativeName>
    <alternativeName>
        <fullName evidence="19">Ubiquinol oxidase subunit 1</fullName>
    </alternativeName>
</protein>
<feature type="transmembrane region" description="Helical" evidence="26">
    <location>
        <begin position="496"/>
        <end position="520"/>
    </location>
</feature>
<evidence type="ECO:0000256" key="25">
    <source>
        <dbReference type="RuleBase" id="RU000370"/>
    </source>
</evidence>
<evidence type="ECO:0000256" key="9">
    <source>
        <dbReference type="ARBA" id="ARBA00022617"/>
    </source>
</evidence>
<feature type="domain" description="Cytochrome oxidase subunit I profile" evidence="27">
    <location>
        <begin position="44"/>
        <end position="561"/>
    </location>
</feature>
<feature type="transmembrane region" description="Helical" evidence="26">
    <location>
        <begin position="61"/>
        <end position="81"/>
    </location>
</feature>
<dbReference type="InterPro" id="IPR023616">
    <property type="entry name" value="Cyt_c_oxase-like_su1_dom"/>
</dbReference>
<evidence type="ECO:0000256" key="10">
    <source>
        <dbReference type="ARBA" id="ARBA00022660"/>
    </source>
</evidence>
<keyword evidence="14 26" id="KW-1133">Transmembrane helix</keyword>